<keyword evidence="2" id="KW-1185">Reference proteome</keyword>
<protein>
    <submittedName>
        <fullName evidence="1">Uncharacterized protein</fullName>
    </submittedName>
</protein>
<evidence type="ECO:0000313" key="1">
    <source>
        <dbReference type="EMBL" id="KAG7559907.1"/>
    </source>
</evidence>
<comment type="caution">
    <text evidence="1">The sequence shown here is derived from an EMBL/GenBank/DDBJ whole genome shotgun (WGS) entry which is preliminary data.</text>
</comment>
<gene>
    <name evidence="1" type="ORF">ISN45_Aa05g014750</name>
</gene>
<name>A0A8T1ZKC6_9BRAS</name>
<organism evidence="1 2">
    <name type="scientific">Arabidopsis thaliana x Arabidopsis arenosa</name>
    <dbReference type="NCBI Taxonomy" id="1240361"/>
    <lineage>
        <taxon>Eukaryota</taxon>
        <taxon>Viridiplantae</taxon>
        <taxon>Streptophyta</taxon>
        <taxon>Embryophyta</taxon>
        <taxon>Tracheophyta</taxon>
        <taxon>Spermatophyta</taxon>
        <taxon>Magnoliopsida</taxon>
        <taxon>eudicotyledons</taxon>
        <taxon>Gunneridae</taxon>
        <taxon>Pentapetalae</taxon>
        <taxon>rosids</taxon>
        <taxon>malvids</taxon>
        <taxon>Brassicales</taxon>
        <taxon>Brassicaceae</taxon>
        <taxon>Camelineae</taxon>
        <taxon>Arabidopsis</taxon>
    </lineage>
</organism>
<accession>A0A8T1ZKC6</accession>
<reference evidence="1 2" key="1">
    <citation type="submission" date="2020-12" db="EMBL/GenBank/DDBJ databases">
        <title>Concerted genomic and epigenomic changes stabilize Arabidopsis allopolyploids.</title>
        <authorList>
            <person name="Chen Z."/>
        </authorList>
    </citation>
    <scope>NUCLEOTIDE SEQUENCE [LARGE SCALE GENOMIC DNA]</scope>
    <source>
        <strain evidence="1">Allo738</strain>
        <tissue evidence="1">Leaf</tissue>
    </source>
</reference>
<dbReference type="EMBL" id="JAEFBK010000010">
    <property type="protein sequence ID" value="KAG7559907.1"/>
    <property type="molecule type" value="Genomic_DNA"/>
</dbReference>
<sequence length="173" mass="19779">MALIVRLVRGEWKKDDDGCFEHVSALEGFTMAVRLREMDGYEKVVSTVKERLALAENDDVELSYQWPQWMMGPDWKRANPIHILDDEDMTLFMAIRADLEEVHLRVKVIRGGRGKNVNSFKSHLDLGGLTSEKKSDKYWSNAETRSVWDSVLTRLLTRNAGVGKEIGIQLEGN</sequence>
<evidence type="ECO:0000313" key="2">
    <source>
        <dbReference type="Proteomes" id="UP000694240"/>
    </source>
</evidence>
<dbReference type="AlphaFoldDB" id="A0A8T1ZKC6"/>
<proteinExistence type="predicted"/>
<dbReference type="Proteomes" id="UP000694240">
    <property type="component" value="Chromosome 10"/>
</dbReference>